<dbReference type="GO" id="GO:0048188">
    <property type="term" value="C:Set1C/COMPASS complex"/>
    <property type="evidence" value="ECO:0007669"/>
    <property type="project" value="TreeGrafter"/>
</dbReference>
<reference evidence="8" key="1">
    <citation type="submission" date="2022-10" db="EMBL/GenBank/DDBJ databases">
        <title>Adaptive evolution leads to modifications in subtelomeric GC content in a zoonotic Cryptosporidium species.</title>
        <authorList>
            <person name="Li J."/>
            <person name="Feng Y."/>
            <person name="Xiao L."/>
        </authorList>
    </citation>
    <scope>NUCLEOTIDE SEQUENCE</scope>
    <source>
        <strain evidence="8">33844</strain>
    </source>
</reference>
<gene>
    <name evidence="8" type="ORF">OJ253_522</name>
</gene>
<proteinExistence type="inferred from homology"/>
<evidence type="ECO:0000256" key="5">
    <source>
        <dbReference type="ARBA" id="ARBA00023242"/>
    </source>
</evidence>
<sequence>MSERSMTVLSDDLMARFRACRVFKDAITPISNMDWSEDGDSLLLCESDTLRVYTISSGDIFRLHHSRKNSMDAIKFAHSSRHCLVASNKTEDDATIRLWDIQENRYVRAARLSSGVIPTNGISIHPNKDLLIVSTNDSKVSIYSFKLEAPLAIQSTKNKTPVSAFDPEGRTFAVATEDQAVTLYDCKTYTPFDTFNLSSYIGKRGYIDHITFSPDGRLILIKTNYGKIFTINSFRGEIFQEYKAFDKSPSHLSKSDTKPVFSSDSQYVIHGLQDSTISIWSTTTAQHITSLSGHVGQPKCISFNPRKALLASGMFALYLGVNLLIS</sequence>
<feature type="domain" description="Anaphase-promoting complex subunit 4-like WD40" evidence="7">
    <location>
        <begin position="126"/>
        <end position="197"/>
    </location>
</feature>
<dbReference type="InterPro" id="IPR015943">
    <property type="entry name" value="WD40/YVTN_repeat-like_dom_sf"/>
</dbReference>
<dbReference type="GO" id="GO:0016070">
    <property type="term" value="P:RNA metabolic process"/>
    <property type="evidence" value="ECO:0007669"/>
    <property type="project" value="UniProtKB-ARBA"/>
</dbReference>
<dbReference type="PANTHER" id="PTHR19861">
    <property type="entry name" value="WD40 REPEAT PROTEIN SWD2"/>
    <property type="match status" value="1"/>
</dbReference>
<name>A0A9D5HYQ1_9CRYT</name>
<evidence type="ECO:0000256" key="2">
    <source>
        <dbReference type="ARBA" id="ARBA00005616"/>
    </source>
</evidence>
<keyword evidence="3 6" id="KW-0853">WD repeat</keyword>
<dbReference type="InterPro" id="IPR037867">
    <property type="entry name" value="Swd2/WDR82"/>
</dbReference>
<dbReference type="InterPro" id="IPR001680">
    <property type="entry name" value="WD40_rpt"/>
</dbReference>
<comment type="similarity">
    <text evidence="2">Belongs to the WD repeat SWD2 family.</text>
</comment>
<evidence type="ECO:0000256" key="3">
    <source>
        <dbReference type="ARBA" id="ARBA00022574"/>
    </source>
</evidence>
<keyword evidence="4" id="KW-0677">Repeat</keyword>
<evidence type="ECO:0000256" key="4">
    <source>
        <dbReference type="ARBA" id="ARBA00022737"/>
    </source>
</evidence>
<dbReference type="InterPro" id="IPR024977">
    <property type="entry name" value="Apc4-like_WD40_dom"/>
</dbReference>
<feature type="repeat" description="WD" evidence="6">
    <location>
        <begin position="261"/>
        <end position="290"/>
    </location>
</feature>
<evidence type="ECO:0000259" key="7">
    <source>
        <dbReference type="Pfam" id="PF12894"/>
    </source>
</evidence>
<dbReference type="PANTHER" id="PTHR19861:SF0">
    <property type="entry name" value="WD REPEAT-CONTAINING PROTEIN 82"/>
    <property type="match status" value="1"/>
</dbReference>
<keyword evidence="5" id="KW-0539">Nucleus</keyword>
<dbReference type="Pfam" id="PF12894">
    <property type="entry name" value="ANAPC4_WD40"/>
    <property type="match status" value="1"/>
</dbReference>
<dbReference type="GO" id="GO:0003682">
    <property type="term" value="F:chromatin binding"/>
    <property type="evidence" value="ECO:0007669"/>
    <property type="project" value="TreeGrafter"/>
</dbReference>
<dbReference type="Gene3D" id="2.130.10.10">
    <property type="entry name" value="YVTN repeat-like/Quinoprotein amine dehydrogenase"/>
    <property type="match status" value="2"/>
</dbReference>
<evidence type="ECO:0000256" key="1">
    <source>
        <dbReference type="ARBA" id="ARBA00004123"/>
    </source>
</evidence>
<dbReference type="OrthoDB" id="27537at2759"/>
<dbReference type="Proteomes" id="UP001067231">
    <property type="component" value="Unassembled WGS sequence"/>
</dbReference>
<dbReference type="SUPFAM" id="SSF50978">
    <property type="entry name" value="WD40 repeat-like"/>
    <property type="match status" value="1"/>
</dbReference>
<comment type="caution">
    <text evidence="8">The sequence shown here is derived from an EMBL/GenBank/DDBJ whole genome shotgun (WGS) entry which is preliminary data.</text>
</comment>
<organism evidence="8">
    <name type="scientific">Cryptosporidium canis</name>
    <dbReference type="NCBI Taxonomy" id="195482"/>
    <lineage>
        <taxon>Eukaryota</taxon>
        <taxon>Sar</taxon>
        <taxon>Alveolata</taxon>
        <taxon>Apicomplexa</taxon>
        <taxon>Conoidasida</taxon>
        <taxon>Coccidia</taxon>
        <taxon>Eucoccidiorida</taxon>
        <taxon>Eimeriorina</taxon>
        <taxon>Cryptosporidiidae</taxon>
        <taxon>Cryptosporidium</taxon>
    </lineage>
</organism>
<evidence type="ECO:0000313" key="8">
    <source>
        <dbReference type="EMBL" id="KAJ1612317.1"/>
    </source>
</evidence>
<accession>A0A9D5HYQ1</accession>
<dbReference type="EMBL" id="JAPCXC010000007">
    <property type="protein sequence ID" value="KAJ1612317.1"/>
    <property type="molecule type" value="Genomic_DNA"/>
</dbReference>
<dbReference type="AlphaFoldDB" id="A0A9D5HYQ1"/>
<protein>
    <recommendedName>
        <fullName evidence="7">Anaphase-promoting complex subunit 4-like WD40 domain-containing protein</fullName>
    </recommendedName>
</protein>
<evidence type="ECO:0000256" key="6">
    <source>
        <dbReference type="PROSITE-ProRule" id="PRU00221"/>
    </source>
</evidence>
<dbReference type="PROSITE" id="PS50082">
    <property type="entry name" value="WD_REPEATS_2"/>
    <property type="match status" value="1"/>
</dbReference>
<dbReference type="InterPro" id="IPR036322">
    <property type="entry name" value="WD40_repeat_dom_sf"/>
</dbReference>
<comment type="subcellular location">
    <subcellularLocation>
        <location evidence="1">Nucleus</location>
    </subcellularLocation>
</comment>